<dbReference type="PANTHER" id="PTHR31286:SF105">
    <property type="entry name" value="DUF4283 DOMAIN-CONTAINING PROTEIN"/>
    <property type="match status" value="1"/>
</dbReference>
<dbReference type="EMBL" id="LK031994">
    <property type="protein sequence ID" value="CDY09297.1"/>
    <property type="molecule type" value="Genomic_DNA"/>
</dbReference>
<feature type="domain" description="DUF4283" evidence="2">
    <location>
        <begin position="39"/>
        <end position="116"/>
    </location>
</feature>
<feature type="region of interest" description="Disordered" evidence="1">
    <location>
        <begin position="220"/>
        <end position="250"/>
    </location>
</feature>
<evidence type="ECO:0000313" key="4">
    <source>
        <dbReference type="EMBL" id="CAF1710767.1"/>
    </source>
</evidence>
<organism evidence="5 6">
    <name type="scientific">Brassica napus</name>
    <name type="common">Rape</name>
    <dbReference type="NCBI Taxonomy" id="3708"/>
    <lineage>
        <taxon>Eukaryota</taxon>
        <taxon>Viridiplantae</taxon>
        <taxon>Streptophyta</taxon>
        <taxon>Embryophyta</taxon>
        <taxon>Tracheophyta</taxon>
        <taxon>Spermatophyta</taxon>
        <taxon>Magnoliopsida</taxon>
        <taxon>eudicotyledons</taxon>
        <taxon>Gunneridae</taxon>
        <taxon>Pentapetalae</taxon>
        <taxon>rosids</taxon>
        <taxon>malvids</taxon>
        <taxon>Brassicales</taxon>
        <taxon>Brassicaceae</taxon>
        <taxon>Brassiceae</taxon>
        <taxon>Brassica</taxon>
    </lineage>
</organism>
<dbReference type="PaxDb" id="3708-A0A078F866"/>
<dbReference type="AlphaFoldDB" id="A0A078F866"/>
<feature type="domain" description="Zinc knuckle CX2CX4HX4C" evidence="3">
    <location>
        <begin position="156"/>
        <end position="187"/>
    </location>
</feature>
<dbReference type="STRING" id="3708.A0A078F866"/>
<dbReference type="EMBL" id="HG994367">
    <property type="protein sequence ID" value="CAF1710767.1"/>
    <property type="molecule type" value="Genomic_DNA"/>
</dbReference>
<evidence type="ECO:0000256" key="1">
    <source>
        <dbReference type="SAM" id="MobiDB-lite"/>
    </source>
</evidence>
<reference evidence="4" key="3">
    <citation type="submission" date="2021-01" db="EMBL/GenBank/DDBJ databases">
        <authorList>
            <consortium name="Genoscope - CEA"/>
            <person name="William W."/>
        </authorList>
    </citation>
    <scope>NUCLEOTIDE SEQUENCE</scope>
</reference>
<dbReference type="InterPro" id="IPR025836">
    <property type="entry name" value="Zn_knuckle_CX2CX4HX4C"/>
</dbReference>
<gene>
    <name evidence="5" type="primary">BnaC03g63270D</name>
    <name evidence="4" type="ORF">DARMORV10_C03P82040.1</name>
    <name evidence="5" type="ORF">GSBRNA2T00001597001</name>
</gene>
<dbReference type="Pfam" id="PF14111">
    <property type="entry name" value="DUF4283"/>
    <property type="match status" value="1"/>
</dbReference>
<reference evidence="5 6" key="1">
    <citation type="journal article" date="2014" name="Science">
        <title>Plant genetics. Early allopolyploid evolution in the post-Neolithic Brassica napus oilseed genome.</title>
        <authorList>
            <person name="Chalhoub B."/>
            <person name="Denoeud F."/>
            <person name="Liu S."/>
            <person name="Parkin I.A."/>
            <person name="Tang H."/>
            <person name="Wang X."/>
            <person name="Chiquet J."/>
            <person name="Belcram H."/>
            <person name="Tong C."/>
            <person name="Samans B."/>
            <person name="Correa M."/>
            <person name="Da Silva C."/>
            <person name="Just J."/>
            <person name="Falentin C."/>
            <person name="Koh C.S."/>
            <person name="Le Clainche I."/>
            <person name="Bernard M."/>
            <person name="Bento P."/>
            <person name="Noel B."/>
            <person name="Labadie K."/>
            <person name="Alberti A."/>
            <person name="Charles M."/>
            <person name="Arnaud D."/>
            <person name="Guo H."/>
            <person name="Daviaud C."/>
            <person name="Alamery S."/>
            <person name="Jabbari K."/>
            <person name="Zhao M."/>
            <person name="Edger P.P."/>
            <person name="Chelaifa H."/>
            <person name="Tack D."/>
            <person name="Lassalle G."/>
            <person name="Mestiri I."/>
            <person name="Schnel N."/>
            <person name="Le Paslier M.C."/>
            <person name="Fan G."/>
            <person name="Renault V."/>
            <person name="Bayer P.E."/>
            <person name="Golicz A.A."/>
            <person name="Manoli S."/>
            <person name="Lee T.H."/>
            <person name="Thi V.H."/>
            <person name="Chalabi S."/>
            <person name="Hu Q."/>
            <person name="Fan C."/>
            <person name="Tollenaere R."/>
            <person name="Lu Y."/>
            <person name="Battail C."/>
            <person name="Shen J."/>
            <person name="Sidebottom C.H."/>
            <person name="Wang X."/>
            <person name="Canaguier A."/>
            <person name="Chauveau A."/>
            <person name="Berard A."/>
            <person name="Deniot G."/>
            <person name="Guan M."/>
            <person name="Liu Z."/>
            <person name="Sun F."/>
            <person name="Lim Y.P."/>
            <person name="Lyons E."/>
            <person name="Town C.D."/>
            <person name="Bancroft I."/>
            <person name="Wang X."/>
            <person name="Meng J."/>
            <person name="Ma J."/>
            <person name="Pires J.C."/>
            <person name="King G.J."/>
            <person name="Brunel D."/>
            <person name="Delourme R."/>
            <person name="Renard M."/>
            <person name="Aury J.M."/>
            <person name="Adams K.L."/>
            <person name="Batley J."/>
            <person name="Snowdon R.J."/>
            <person name="Tost J."/>
            <person name="Edwards D."/>
            <person name="Zhou Y."/>
            <person name="Hua W."/>
            <person name="Sharpe A.G."/>
            <person name="Paterson A.H."/>
            <person name="Guan C."/>
            <person name="Wincker P."/>
        </authorList>
    </citation>
    <scope>NUCLEOTIDE SEQUENCE [LARGE SCALE GENOMIC DNA]</scope>
    <source>
        <strain evidence="6">cv. Darmor-bzh</strain>
    </source>
</reference>
<dbReference type="InterPro" id="IPR025558">
    <property type="entry name" value="DUF4283"/>
</dbReference>
<dbReference type="Proteomes" id="UP000028999">
    <property type="component" value="Unassembled WGS sequence"/>
</dbReference>
<protein>
    <submittedName>
        <fullName evidence="4">(rape) hypothetical protein</fullName>
    </submittedName>
    <submittedName>
        <fullName evidence="5">BnaC03g63270D protein</fullName>
    </submittedName>
</protein>
<proteinExistence type="predicted"/>
<accession>A0A078F866</accession>
<name>A0A078F866_BRANA</name>
<dbReference type="PANTHER" id="PTHR31286">
    <property type="entry name" value="GLYCINE-RICH CELL WALL STRUCTURAL PROTEIN 1.8-LIKE"/>
    <property type="match status" value="1"/>
</dbReference>
<dbReference type="Pfam" id="PF14392">
    <property type="entry name" value="zf-CCHC_4"/>
    <property type="match status" value="1"/>
</dbReference>
<dbReference type="InterPro" id="IPR040256">
    <property type="entry name" value="At4g02000-like"/>
</dbReference>
<dbReference type="OMA" id="RIWNNEE"/>
<evidence type="ECO:0000259" key="3">
    <source>
        <dbReference type="Pfam" id="PF14392"/>
    </source>
</evidence>
<evidence type="ECO:0000313" key="6">
    <source>
        <dbReference type="Proteomes" id="UP000028999"/>
    </source>
</evidence>
<reference evidence="5" key="2">
    <citation type="submission" date="2014-06" db="EMBL/GenBank/DDBJ databases">
        <authorList>
            <person name="Genoscope - CEA"/>
        </authorList>
    </citation>
    <scope>NUCLEOTIDE SEQUENCE</scope>
</reference>
<dbReference type="Gramene" id="CDY09297">
    <property type="protein sequence ID" value="CDY09297"/>
    <property type="gene ID" value="GSBRNA2T00001597001"/>
</dbReference>
<evidence type="ECO:0000259" key="2">
    <source>
        <dbReference type="Pfam" id="PF14111"/>
    </source>
</evidence>
<dbReference type="Proteomes" id="UP001295469">
    <property type="component" value="Chromosome C03"/>
</dbReference>
<evidence type="ECO:0000313" key="5">
    <source>
        <dbReference type="EMBL" id="CDY09297.1"/>
    </source>
</evidence>
<sequence>MPKAPPAYQHRSNWFRDGKILEAWHVIGSWNDSLIASYSKTLIGRCMNPQKQDMKILLFMLPRIWNNEEGRVVGADLGLGKFQFSFDVEEDIVEVLKMEPFHFDYWMLSLVRWKLVLEPNYPSKITLWVRLLDIPLQFRAAPIFQSVGDAIGQPEEGVEILVALRYEKLYGFCKECLSLTHDQSRCPRLFQEETVSSTKREPVTDGTERANATSYKAVVANGTRQRDERGSGQQSRYQGFRGGDKGQGAMVRDPLSKEDIRDMVAAGLVCSLGASNNPRNGEGDQLRDSTKLMLDAFKSVPKSPAGDGSVLPVQGTGTSSKTRKALLFEDSGPDGPAAAQVNGIDMKEESKVAGESADSGEVLELSDENLHSQALHEANLMIEGVLLSDSELLVEEDENIEEWEQGEITDFMEEEELAAGVQELGDNIDMAVIQDGAEAQVDVEAQMNDEDEEAAKKKEAKSG</sequence>
<keyword evidence="6" id="KW-1185">Reference proteome</keyword>